<protein>
    <submittedName>
        <fullName evidence="8">Transposase</fullName>
    </submittedName>
</protein>
<keyword evidence="4" id="KW-0862">Zinc</keyword>
<keyword evidence="3" id="KW-0863">Zinc-finger</keyword>
<dbReference type="InterPro" id="IPR052035">
    <property type="entry name" value="ZnF_BED_domain_contain"/>
</dbReference>
<dbReference type="InterPro" id="IPR012337">
    <property type="entry name" value="RNaseH-like_sf"/>
</dbReference>
<name>A0A915EBE1_9BILA</name>
<organism evidence="7 8">
    <name type="scientific">Ditylenchus dipsaci</name>
    <dbReference type="NCBI Taxonomy" id="166011"/>
    <lineage>
        <taxon>Eukaryota</taxon>
        <taxon>Metazoa</taxon>
        <taxon>Ecdysozoa</taxon>
        <taxon>Nematoda</taxon>
        <taxon>Chromadorea</taxon>
        <taxon>Rhabditida</taxon>
        <taxon>Tylenchina</taxon>
        <taxon>Tylenchomorpha</taxon>
        <taxon>Sphaerularioidea</taxon>
        <taxon>Anguinidae</taxon>
        <taxon>Anguininae</taxon>
        <taxon>Ditylenchus</taxon>
    </lineage>
</organism>
<evidence type="ECO:0000313" key="7">
    <source>
        <dbReference type="Proteomes" id="UP000887574"/>
    </source>
</evidence>
<feature type="region of interest" description="Disordered" evidence="6">
    <location>
        <begin position="45"/>
        <end position="83"/>
    </location>
</feature>
<dbReference type="GO" id="GO:0005634">
    <property type="term" value="C:nucleus"/>
    <property type="evidence" value="ECO:0007669"/>
    <property type="project" value="UniProtKB-SubCell"/>
</dbReference>
<dbReference type="Proteomes" id="UP000887574">
    <property type="component" value="Unplaced"/>
</dbReference>
<reference evidence="8" key="1">
    <citation type="submission" date="2022-11" db="UniProtKB">
        <authorList>
            <consortium name="WormBaseParasite"/>
        </authorList>
    </citation>
    <scope>IDENTIFICATION</scope>
</reference>
<accession>A0A915EBE1</accession>
<evidence type="ECO:0000256" key="1">
    <source>
        <dbReference type="ARBA" id="ARBA00004123"/>
    </source>
</evidence>
<dbReference type="PANTHER" id="PTHR46481:SF10">
    <property type="entry name" value="ZINC FINGER BED DOMAIN-CONTAINING PROTEIN 39"/>
    <property type="match status" value="1"/>
</dbReference>
<dbReference type="AlphaFoldDB" id="A0A915EBE1"/>
<keyword evidence="7" id="KW-1185">Reference proteome</keyword>
<dbReference type="SUPFAM" id="SSF53098">
    <property type="entry name" value="Ribonuclease H-like"/>
    <property type="match status" value="1"/>
</dbReference>
<evidence type="ECO:0000256" key="5">
    <source>
        <dbReference type="ARBA" id="ARBA00023242"/>
    </source>
</evidence>
<keyword evidence="5" id="KW-0539">Nucleus</keyword>
<evidence type="ECO:0000256" key="3">
    <source>
        <dbReference type="ARBA" id="ARBA00022771"/>
    </source>
</evidence>
<dbReference type="GO" id="GO:0008270">
    <property type="term" value="F:zinc ion binding"/>
    <property type="evidence" value="ECO:0007669"/>
    <property type="project" value="UniProtKB-KW"/>
</dbReference>
<evidence type="ECO:0000256" key="6">
    <source>
        <dbReference type="SAM" id="MobiDB-lite"/>
    </source>
</evidence>
<keyword evidence="2" id="KW-0479">Metal-binding</keyword>
<evidence type="ECO:0000256" key="2">
    <source>
        <dbReference type="ARBA" id="ARBA00022723"/>
    </source>
</evidence>
<dbReference type="WBParaSite" id="jg4372">
    <property type="protein sequence ID" value="jg4372"/>
    <property type="gene ID" value="jg4372"/>
</dbReference>
<sequence length="312" mass="35410">MLESSQSLILTSCATLMEIAQQHHHRDSQEYVKQRLEAEAIQEDFARGDDLREVQPAGPPGGGEDIHEVGGGGSHPGYQPVHDEGEIRLGLRPRQEDLELPRVQLSAVLNRGGEVVQEPALDQRPDFTSRPPPLFGLVLHRFYKEMKNKSKEKLSMITSLSFTTDIWSGPTESFISLTAHGINHHWERIKEVLCVRPFPGSHNSENISDMIITMMEEWDVLREQVHVVVRDEGANIKKAMENTGYDHLNCAAHMLNLVVKNSITEDTELMELLQKCRSLVAHFRHSNLACERLREEQEREETPLHQLKQAGI</sequence>
<proteinExistence type="predicted"/>
<evidence type="ECO:0000256" key="4">
    <source>
        <dbReference type="ARBA" id="ARBA00022833"/>
    </source>
</evidence>
<dbReference type="PANTHER" id="PTHR46481">
    <property type="entry name" value="ZINC FINGER BED DOMAIN-CONTAINING PROTEIN 4"/>
    <property type="match status" value="1"/>
</dbReference>
<evidence type="ECO:0000313" key="8">
    <source>
        <dbReference type="WBParaSite" id="jg4372"/>
    </source>
</evidence>
<comment type="subcellular location">
    <subcellularLocation>
        <location evidence="1">Nucleus</location>
    </subcellularLocation>
</comment>